<keyword evidence="1" id="KW-0812">Transmembrane</keyword>
<evidence type="ECO:0000313" key="2">
    <source>
        <dbReference type="EMBL" id="SDW92125.1"/>
    </source>
</evidence>
<reference evidence="2 3" key="1">
    <citation type="submission" date="2016-10" db="EMBL/GenBank/DDBJ databases">
        <authorList>
            <person name="Varghese N."/>
            <person name="Submissions S."/>
        </authorList>
    </citation>
    <scope>NUCLEOTIDE SEQUENCE [LARGE SCALE GENOMIC DNA]</scope>
    <source>
        <strain evidence="2 3">DSM 11449</strain>
    </source>
</reference>
<keyword evidence="1" id="KW-0472">Membrane</keyword>
<accession>A0A1H2XH06</accession>
<dbReference type="RefSeq" id="WP_016420936.1">
    <property type="nucleotide sequence ID" value="NZ_FNND01000005.1"/>
</dbReference>
<comment type="caution">
    <text evidence="2">The sequence shown here is derived from an EMBL/GenBank/DDBJ whole genome shotgun (WGS) entry which is preliminary data.</text>
</comment>
<feature type="transmembrane region" description="Helical" evidence="1">
    <location>
        <begin position="76"/>
        <end position="101"/>
    </location>
</feature>
<evidence type="ECO:0000256" key="1">
    <source>
        <dbReference type="SAM" id="Phobius"/>
    </source>
</evidence>
<dbReference type="AlphaFoldDB" id="A0A1H2XH06"/>
<name>A0A1H2XH06_9FLAO</name>
<dbReference type="EMBL" id="FNND01000005">
    <property type="protein sequence ID" value="SDW92125.1"/>
    <property type="molecule type" value="Genomic_DNA"/>
</dbReference>
<feature type="transmembrane region" description="Helical" evidence="1">
    <location>
        <begin position="141"/>
        <end position="158"/>
    </location>
</feature>
<feature type="transmembrane region" description="Helical" evidence="1">
    <location>
        <begin position="113"/>
        <end position="135"/>
    </location>
</feature>
<proteinExistence type="predicted"/>
<evidence type="ECO:0000313" key="3">
    <source>
        <dbReference type="Proteomes" id="UP000182771"/>
    </source>
</evidence>
<feature type="transmembrane region" description="Helical" evidence="1">
    <location>
        <begin position="50"/>
        <end position="70"/>
    </location>
</feature>
<evidence type="ECO:0008006" key="4">
    <source>
        <dbReference type="Google" id="ProtNLM"/>
    </source>
</evidence>
<keyword evidence="1" id="KW-1133">Transmembrane helix</keyword>
<sequence>MNCYNHTDQPAVATCIDCGKGLCSECSNKYNIFICDSCNLKRLYTEKSSIATRWGISIAIAVLFTLLNFEMLPKDFLIYLIMLPAMIICVFIISISIQYGWRALNSVMPPVSFVVSFFIGWLLIGWFLALIGWILYVSIRVTLSFFIGLIITPIMLFKDIKRYKEVNRTIKYISKG</sequence>
<dbReference type="GeneID" id="85018537"/>
<protein>
    <recommendedName>
        <fullName evidence="4">B box-type domain-containing protein</fullName>
    </recommendedName>
</protein>
<gene>
    <name evidence="2" type="ORF">SAMN05444420_105114</name>
</gene>
<keyword evidence="3" id="KW-1185">Reference proteome</keyword>
<dbReference type="Proteomes" id="UP000182771">
    <property type="component" value="Unassembled WGS sequence"/>
</dbReference>
<organism evidence="2 3">
    <name type="scientific">Capnocytophaga granulosa</name>
    <dbReference type="NCBI Taxonomy" id="45242"/>
    <lineage>
        <taxon>Bacteria</taxon>
        <taxon>Pseudomonadati</taxon>
        <taxon>Bacteroidota</taxon>
        <taxon>Flavobacteriia</taxon>
        <taxon>Flavobacteriales</taxon>
        <taxon>Flavobacteriaceae</taxon>
        <taxon>Capnocytophaga</taxon>
    </lineage>
</organism>